<dbReference type="InterPro" id="IPR036938">
    <property type="entry name" value="PAP2/HPO_sf"/>
</dbReference>
<evidence type="ECO:0000256" key="2">
    <source>
        <dbReference type="ARBA" id="ARBA00008816"/>
    </source>
</evidence>
<accession>A0A0F6YFK5</accession>
<name>A0A0F6YFK5_9BACT</name>
<dbReference type="InterPro" id="IPR043216">
    <property type="entry name" value="PAP-like"/>
</dbReference>
<dbReference type="KEGG" id="samy:DB32_000937"/>
<reference evidence="8 9" key="1">
    <citation type="submission" date="2015-03" db="EMBL/GenBank/DDBJ databases">
        <title>Genome assembly of Sandaracinus amylolyticus DSM 53668.</title>
        <authorList>
            <person name="Sharma G."/>
            <person name="Subramanian S."/>
        </authorList>
    </citation>
    <scope>NUCLEOTIDE SEQUENCE [LARGE SCALE GENOMIC DNA]</scope>
    <source>
        <strain evidence="8 9">DSM 53668</strain>
    </source>
</reference>
<dbReference type="Pfam" id="PF01569">
    <property type="entry name" value="PAP2"/>
    <property type="match status" value="1"/>
</dbReference>
<comment type="subcellular location">
    <subcellularLocation>
        <location evidence="1">Membrane</location>
        <topology evidence="1">Multi-pass membrane protein</topology>
    </subcellularLocation>
</comment>
<evidence type="ECO:0000313" key="8">
    <source>
        <dbReference type="EMBL" id="AKF03788.1"/>
    </source>
</evidence>
<dbReference type="STRING" id="927083.DB32_000937"/>
<sequence>MGVALSHRVASAQSVDTRRTPVVPHSSSALTGSLVTLGSGVRLFLFTPTIEQRMVAGSWRGGVLLDEPFRGAFRLSAVDAQEIARVISDVSLMATVFQAAAIDATLVPLVQGDPDLAWQASAAYALALGLTLSVGQVIKLGAGRARPYSRECADDPSRPGCTDGQDTYQSFYSLHTGVAFTSAGFSCAMHASRGLYDDDVADGASCAVSVAMATTTGMLRVLSDRHYLSDVLVGALTGFLVGYLVPLALVPERGEQHAGHREAPDVTWAVAPLLSTSTSSTSGQTVGASVFGTF</sequence>
<evidence type="ECO:0000313" key="9">
    <source>
        <dbReference type="Proteomes" id="UP000034883"/>
    </source>
</evidence>
<evidence type="ECO:0000256" key="6">
    <source>
        <dbReference type="SAM" id="MobiDB-lite"/>
    </source>
</evidence>
<dbReference type="PANTHER" id="PTHR10165:SF35">
    <property type="entry name" value="RE23632P"/>
    <property type="match status" value="1"/>
</dbReference>
<evidence type="ECO:0000256" key="3">
    <source>
        <dbReference type="ARBA" id="ARBA00022692"/>
    </source>
</evidence>
<protein>
    <submittedName>
        <fullName evidence="8">PAP2 family protein</fullName>
    </submittedName>
</protein>
<dbReference type="Proteomes" id="UP000034883">
    <property type="component" value="Chromosome"/>
</dbReference>
<keyword evidence="3" id="KW-0812">Transmembrane</keyword>
<dbReference type="InterPro" id="IPR000326">
    <property type="entry name" value="PAP2/HPO"/>
</dbReference>
<dbReference type="EMBL" id="CP011125">
    <property type="protein sequence ID" value="AKF03788.1"/>
    <property type="molecule type" value="Genomic_DNA"/>
</dbReference>
<dbReference type="PANTHER" id="PTHR10165">
    <property type="entry name" value="LIPID PHOSPHATE PHOSPHATASE"/>
    <property type="match status" value="1"/>
</dbReference>
<dbReference type="GO" id="GO:0006644">
    <property type="term" value="P:phospholipid metabolic process"/>
    <property type="evidence" value="ECO:0007669"/>
    <property type="project" value="InterPro"/>
</dbReference>
<keyword evidence="5" id="KW-0472">Membrane</keyword>
<gene>
    <name evidence="8" type="ORF">DB32_000937</name>
</gene>
<dbReference type="GO" id="GO:0016020">
    <property type="term" value="C:membrane"/>
    <property type="evidence" value="ECO:0007669"/>
    <property type="project" value="UniProtKB-SubCell"/>
</dbReference>
<dbReference type="GO" id="GO:0046839">
    <property type="term" value="P:phospholipid dephosphorylation"/>
    <property type="evidence" value="ECO:0007669"/>
    <property type="project" value="TreeGrafter"/>
</dbReference>
<keyword evidence="9" id="KW-1185">Reference proteome</keyword>
<feature type="region of interest" description="Disordered" evidence="6">
    <location>
        <begin position="1"/>
        <end position="26"/>
    </location>
</feature>
<evidence type="ECO:0000256" key="5">
    <source>
        <dbReference type="ARBA" id="ARBA00023136"/>
    </source>
</evidence>
<dbReference type="SUPFAM" id="SSF48317">
    <property type="entry name" value="Acid phosphatase/Vanadium-dependent haloperoxidase"/>
    <property type="match status" value="1"/>
</dbReference>
<dbReference type="GO" id="GO:0008195">
    <property type="term" value="F:phosphatidate phosphatase activity"/>
    <property type="evidence" value="ECO:0007669"/>
    <property type="project" value="TreeGrafter"/>
</dbReference>
<organism evidence="8 9">
    <name type="scientific">Sandaracinus amylolyticus</name>
    <dbReference type="NCBI Taxonomy" id="927083"/>
    <lineage>
        <taxon>Bacteria</taxon>
        <taxon>Pseudomonadati</taxon>
        <taxon>Myxococcota</taxon>
        <taxon>Polyangia</taxon>
        <taxon>Polyangiales</taxon>
        <taxon>Sandaracinaceae</taxon>
        <taxon>Sandaracinus</taxon>
    </lineage>
</organism>
<dbReference type="AlphaFoldDB" id="A0A0F6YFK5"/>
<dbReference type="Gene3D" id="1.20.144.10">
    <property type="entry name" value="Phosphatidic acid phosphatase type 2/haloperoxidase"/>
    <property type="match status" value="1"/>
</dbReference>
<comment type="similarity">
    <text evidence="2">Belongs to the PA-phosphatase related phosphoesterase family.</text>
</comment>
<feature type="domain" description="Phosphatidic acid phosphatase type 2/haloperoxidase" evidence="7">
    <location>
        <begin position="119"/>
        <end position="246"/>
    </location>
</feature>
<evidence type="ECO:0000256" key="1">
    <source>
        <dbReference type="ARBA" id="ARBA00004141"/>
    </source>
</evidence>
<evidence type="ECO:0000259" key="7">
    <source>
        <dbReference type="SMART" id="SM00014"/>
    </source>
</evidence>
<proteinExistence type="inferred from homology"/>
<keyword evidence="4" id="KW-1133">Transmembrane helix</keyword>
<dbReference type="SMART" id="SM00014">
    <property type="entry name" value="acidPPc"/>
    <property type="match status" value="1"/>
</dbReference>
<evidence type="ECO:0000256" key="4">
    <source>
        <dbReference type="ARBA" id="ARBA00022989"/>
    </source>
</evidence>